<evidence type="ECO:0000256" key="5">
    <source>
        <dbReference type="ARBA" id="ARBA00022602"/>
    </source>
</evidence>
<dbReference type="SUPFAM" id="SSF48439">
    <property type="entry name" value="Protein prenylyltransferase"/>
    <property type="match status" value="1"/>
</dbReference>
<keyword evidence="19" id="KW-1185">Reference proteome</keyword>
<dbReference type="PROSITE" id="PS50089">
    <property type="entry name" value="ZF_RING_2"/>
    <property type="match status" value="1"/>
</dbReference>
<dbReference type="GO" id="GO:0005965">
    <property type="term" value="C:protein farnesyltransferase complex"/>
    <property type="evidence" value="ECO:0007669"/>
    <property type="project" value="TreeGrafter"/>
</dbReference>
<feature type="non-terminal residue" evidence="18">
    <location>
        <position position="835"/>
    </location>
</feature>
<evidence type="ECO:0000256" key="10">
    <source>
        <dbReference type="ARBA" id="ARBA00041392"/>
    </source>
</evidence>
<keyword evidence="5" id="KW-0637">Prenyltransferase</keyword>
<reference evidence="18 19" key="1">
    <citation type="submission" date="2020-04" db="EMBL/GenBank/DDBJ databases">
        <title>Perkinsus olseni comparative genomics.</title>
        <authorList>
            <person name="Bogema D.R."/>
        </authorList>
    </citation>
    <scope>NUCLEOTIDE SEQUENCE [LARGE SCALE GENOMIC DNA]</scope>
    <source>
        <strain evidence="18 19">ATCC PRA-207</strain>
    </source>
</reference>
<comment type="cofactor">
    <cofactor evidence="1">
        <name>Mg(2+)</name>
        <dbReference type="ChEBI" id="CHEBI:18420"/>
    </cofactor>
</comment>
<feature type="coiled-coil region" evidence="15">
    <location>
        <begin position="173"/>
        <end position="203"/>
    </location>
</feature>
<keyword evidence="8" id="KW-0460">Magnesium</keyword>
<dbReference type="PROSITE" id="PS51147">
    <property type="entry name" value="PFTA"/>
    <property type="match status" value="5"/>
</dbReference>
<evidence type="ECO:0000256" key="15">
    <source>
        <dbReference type="SAM" id="Coils"/>
    </source>
</evidence>
<dbReference type="Proteomes" id="UP000553632">
    <property type="component" value="Unassembled WGS sequence"/>
</dbReference>
<evidence type="ECO:0000256" key="3">
    <source>
        <dbReference type="ARBA" id="ARBA00012700"/>
    </source>
</evidence>
<dbReference type="SUPFAM" id="SSF57850">
    <property type="entry name" value="RING/U-box"/>
    <property type="match status" value="1"/>
</dbReference>
<dbReference type="CDD" id="cd16688">
    <property type="entry name" value="RING-H2_Vps11"/>
    <property type="match status" value="1"/>
</dbReference>
<sequence>MTDTLFDRNLGAKAQTMAEACFQSAWLDGVIALIESSYTRPEDARAFARALFDTADPADLTPASYVEVCNAVTDGPAGKTANKKLDEVTRKLWPQALRKLRRRPVEAPRDRTEALQAMNEIVGMMARVSCSSLSGFEVLDALALDPAVEEDSGTMVEMGTLKPMIRALLKGTGERCSTSLDNLQQDKEELQRMRQEVESLRTTARVFNGGESGGSPKCAECGQRMDLPAVHFMCMHSFHQLCLSSGDPTNQAEDEYKCPVCQPEATYKEGMRKEREESMQDPEALSNLYKAIGASPEDFSIVADYLGRGLFHTTTTTTMSSEPAYIPMDARPEWKGVRPVPQDDGPKPLVQIQYTEEFTVMVRERRRGLGCLGTDIHNYFRAVIKGGEASRRAFDLTAEVIDLNAANYTAWYWRRKCLEELADDELLQGELEFTREWATDSPKNYQVWFHRRWVVQRLFDKQLLSNPDEEFEFTAEALSEDAKNLNAWSHRMFVVRLFGRNTTVSGLEAELDLSAGLLRDDLRNNSAWNHRFVVLQMLAEIEPESLAERREAELIFVMEALKLTPNNESPWNYVMGILFDYAPKDRQEIAALVEQVRSFAREVVEESQSTDLPPNRFALEYLARAAWQHDGDRENALSYYARLAESDQVRQGYWRHVMERVGEMSKALAAGERGSSEMTAEATLAESPAEDDSPKEDGQPPVKEDTTGVEGQSGGGDSDSRPSTQDPKQHTFTFGNSETSAKMIQQAAAQFKEPRQEDNQQQLPSQALPVDQRQPYVEPLYPDNTPQVPMGYPPAQQYGYSAQGWAPGGHSIPYPAYGHYVGVAPAFVEPSLPMM</sequence>
<dbReference type="AlphaFoldDB" id="A0A7J6UBK3"/>
<evidence type="ECO:0000256" key="9">
    <source>
        <dbReference type="ARBA" id="ARBA00040965"/>
    </source>
</evidence>
<evidence type="ECO:0000256" key="6">
    <source>
        <dbReference type="ARBA" id="ARBA00022679"/>
    </source>
</evidence>
<dbReference type="InterPro" id="IPR001841">
    <property type="entry name" value="Znf_RING"/>
</dbReference>
<evidence type="ECO:0000256" key="4">
    <source>
        <dbReference type="ARBA" id="ARBA00012702"/>
    </source>
</evidence>
<keyword evidence="14" id="KW-0863">Zinc-finger</keyword>
<dbReference type="GO" id="GO:0004662">
    <property type="term" value="F:CAAX-protein geranylgeranyltransferase activity"/>
    <property type="evidence" value="ECO:0007669"/>
    <property type="project" value="UniProtKB-EC"/>
</dbReference>
<evidence type="ECO:0000313" key="19">
    <source>
        <dbReference type="Proteomes" id="UP000553632"/>
    </source>
</evidence>
<evidence type="ECO:0000256" key="13">
    <source>
        <dbReference type="ARBA" id="ARBA00043219"/>
    </source>
</evidence>
<evidence type="ECO:0000259" key="17">
    <source>
        <dbReference type="PROSITE" id="PS50089"/>
    </source>
</evidence>
<protein>
    <recommendedName>
        <fullName evidence="9">Protein farnesyltransferase/geranylgeranyltransferase type-1 subunit alpha</fullName>
        <ecNumber evidence="4">2.5.1.58</ecNumber>
        <ecNumber evidence="3">2.5.1.59</ecNumber>
    </recommendedName>
    <alternativeName>
        <fullName evidence="12">CAAX farnesyltransferase subunit alpha</fullName>
    </alternativeName>
    <alternativeName>
        <fullName evidence="11">FTase-alpha</fullName>
    </alternativeName>
    <alternativeName>
        <fullName evidence="10">Ras proteins prenyltransferase subunit alpha</fullName>
    </alternativeName>
    <alternativeName>
        <fullName evidence="13">Type I protein geranyl-geranyltransferase subunit alpha</fullName>
    </alternativeName>
</protein>
<comment type="caution">
    <text evidence="18">The sequence shown here is derived from an EMBL/GenBank/DDBJ whole genome shotgun (WGS) entry which is preliminary data.</text>
</comment>
<gene>
    <name evidence="18" type="primary">VPS11_6</name>
    <name evidence="18" type="ORF">FOZ63_024624</name>
</gene>
<keyword evidence="7" id="KW-0677">Repeat</keyword>
<dbReference type="InterPro" id="IPR013083">
    <property type="entry name" value="Znf_RING/FYVE/PHD"/>
</dbReference>
<dbReference type="Pfam" id="PF01239">
    <property type="entry name" value="PPTA"/>
    <property type="match status" value="5"/>
</dbReference>
<evidence type="ECO:0000256" key="12">
    <source>
        <dbReference type="ARBA" id="ARBA00043086"/>
    </source>
</evidence>
<dbReference type="PANTHER" id="PTHR11129">
    <property type="entry name" value="PROTEIN FARNESYLTRANSFERASE ALPHA SUBUNIT/RAB GERANYLGERANYL TRANSFERASE ALPHA SUBUNIT"/>
    <property type="match status" value="1"/>
</dbReference>
<name>A0A7J6UBK3_PEROL</name>
<evidence type="ECO:0000256" key="1">
    <source>
        <dbReference type="ARBA" id="ARBA00001946"/>
    </source>
</evidence>
<evidence type="ECO:0000256" key="7">
    <source>
        <dbReference type="ARBA" id="ARBA00022737"/>
    </source>
</evidence>
<feature type="compositionally biased region" description="Polar residues" evidence="16">
    <location>
        <begin position="721"/>
        <end position="743"/>
    </location>
</feature>
<feature type="domain" description="RING-type" evidence="17">
    <location>
        <begin position="218"/>
        <end position="262"/>
    </location>
</feature>
<comment type="similarity">
    <text evidence="2">Belongs to the protein prenyltransferase subunit alpha family.</text>
</comment>
<dbReference type="GO" id="GO:0008270">
    <property type="term" value="F:zinc ion binding"/>
    <property type="evidence" value="ECO:0007669"/>
    <property type="project" value="UniProtKB-KW"/>
</dbReference>
<keyword evidence="15" id="KW-0175">Coiled coil</keyword>
<proteinExistence type="inferred from homology"/>
<keyword evidence="14" id="KW-0479">Metal-binding</keyword>
<evidence type="ECO:0000313" key="18">
    <source>
        <dbReference type="EMBL" id="KAF4754572.1"/>
    </source>
</evidence>
<dbReference type="EC" id="2.5.1.58" evidence="4"/>
<dbReference type="InterPro" id="IPR002088">
    <property type="entry name" value="Prenyl_trans_a"/>
</dbReference>
<evidence type="ECO:0000256" key="2">
    <source>
        <dbReference type="ARBA" id="ARBA00006734"/>
    </source>
</evidence>
<evidence type="ECO:0000256" key="16">
    <source>
        <dbReference type="SAM" id="MobiDB-lite"/>
    </source>
</evidence>
<keyword evidence="6" id="KW-0808">Transferase</keyword>
<feature type="region of interest" description="Disordered" evidence="16">
    <location>
        <begin position="668"/>
        <end position="794"/>
    </location>
</feature>
<dbReference type="Gene3D" id="1.25.40.120">
    <property type="entry name" value="Protein prenylyltransferase"/>
    <property type="match status" value="1"/>
</dbReference>
<dbReference type="EC" id="2.5.1.59" evidence="3"/>
<evidence type="ECO:0000256" key="11">
    <source>
        <dbReference type="ARBA" id="ARBA00042436"/>
    </source>
</evidence>
<evidence type="ECO:0000256" key="14">
    <source>
        <dbReference type="PROSITE-ProRule" id="PRU00175"/>
    </source>
</evidence>
<evidence type="ECO:0000256" key="8">
    <source>
        <dbReference type="ARBA" id="ARBA00022842"/>
    </source>
</evidence>
<accession>A0A7J6UBK3</accession>
<keyword evidence="14" id="KW-0862">Zinc</keyword>
<organism evidence="18 19">
    <name type="scientific">Perkinsus olseni</name>
    <name type="common">Perkinsus atlanticus</name>
    <dbReference type="NCBI Taxonomy" id="32597"/>
    <lineage>
        <taxon>Eukaryota</taxon>
        <taxon>Sar</taxon>
        <taxon>Alveolata</taxon>
        <taxon>Perkinsozoa</taxon>
        <taxon>Perkinsea</taxon>
        <taxon>Perkinsida</taxon>
        <taxon>Perkinsidae</taxon>
        <taxon>Perkinsus</taxon>
    </lineage>
</organism>
<dbReference type="Gene3D" id="3.30.40.10">
    <property type="entry name" value="Zinc/RING finger domain, C3HC4 (zinc finger)"/>
    <property type="match status" value="1"/>
</dbReference>
<dbReference type="GO" id="GO:0004660">
    <property type="term" value="F:protein farnesyltransferase activity"/>
    <property type="evidence" value="ECO:0007669"/>
    <property type="project" value="UniProtKB-EC"/>
</dbReference>
<dbReference type="PANTHER" id="PTHR11129:SF1">
    <property type="entry name" value="PROTEIN FARNESYLTRANSFERASE_GERANYLGERANYLTRANSFERASE TYPE-1 SUBUNIT ALPHA"/>
    <property type="match status" value="1"/>
</dbReference>
<dbReference type="EMBL" id="JABANO010004809">
    <property type="protein sequence ID" value="KAF4754572.1"/>
    <property type="molecule type" value="Genomic_DNA"/>
</dbReference>
<dbReference type="GO" id="GO:0005953">
    <property type="term" value="C:CAAX-protein geranylgeranyltransferase complex"/>
    <property type="evidence" value="ECO:0007669"/>
    <property type="project" value="TreeGrafter"/>
</dbReference>
<feature type="compositionally biased region" description="Basic and acidic residues" evidence="16">
    <location>
        <begin position="695"/>
        <end position="706"/>
    </location>
</feature>